<reference evidence="2 3" key="1">
    <citation type="submission" date="2019-08" db="EMBL/GenBank/DDBJ databases">
        <title>Selenomonas sp. mPRGC5 and Selenomonas sp. mPRGC8 isolated from ruminal fluid of dairy goat (Capra hircus).</title>
        <authorList>
            <person name="Poothong S."/>
            <person name="Nuengjamnong C."/>
            <person name="Tanasupawat S."/>
        </authorList>
    </citation>
    <scope>NUCLEOTIDE SEQUENCE [LARGE SCALE GENOMIC DNA]</scope>
    <source>
        <strain evidence="3">mPRGC5</strain>
    </source>
</reference>
<keyword evidence="3" id="KW-1185">Reference proteome</keyword>
<evidence type="ECO:0000313" key="3">
    <source>
        <dbReference type="Proteomes" id="UP000323646"/>
    </source>
</evidence>
<evidence type="ECO:0000256" key="1">
    <source>
        <dbReference type="SAM" id="SignalP"/>
    </source>
</evidence>
<dbReference type="PANTHER" id="PTHR43649">
    <property type="entry name" value="ARABINOSE-BINDING PROTEIN-RELATED"/>
    <property type="match status" value="1"/>
</dbReference>
<dbReference type="AlphaFoldDB" id="A0A5D6WAE0"/>
<feature type="signal peptide" evidence="1">
    <location>
        <begin position="1"/>
        <end position="21"/>
    </location>
</feature>
<dbReference type="InterPro" id="IPR050490">
    <property type="entry name" value="Bact_solute-bd_prot1"/>
</dbReference>
<name>A0A5D6WAE0_9FIRM</name>
<dbReference type="CDD" id="cd13585">
    <property type="entry name" value="PBP2_TMBP_like"/>
    <property type="match status" value="1"/>
</dbReference>
<comment type="caution">
    <text evidence="2">The sequence shown here is derived from an EMBL/GenBank/DDBJ whole genome shotgun (WGS) entry which is preliminary data.</text>
</comment>
<dbReference type="PANTHER" id="PTHR43649:SF12">
    <property type="entry name" value="DIACETYLCHITOBIOSE BINDING PROTEIN DASA"/>
    <property type="match status" value="1"/>
</dbReference>
<dbReference type="SUPFAM" id="SSF53850">
    <property type="entry name" value="Periplasmic binding protein-like II"/>
    <property type="match status" value="1"/>
</dbReference>
<dbReference type="Proteomes" id="UP000323646">
    <property type="component" value="Unassembled WGS sequence"/>
</dbReference>
<dbReference type="PROSITE" id="PS51257">
    <property type="entry name" value="PROKAR_LIPOPROTEIN"/>
    <property type="match status" value="1"/>
</dbReference>
<proteinExistence type="predicted"/>
<dbReference type="EMBL" id="VTOY01000002">
    <property type="protein sequence ID" value="TYZ23949.1"/>
    <property type="molecule type" value="Genomic_DNA"/>
</dbReference>
<feature type="chain" id="PRO_5039168742" evidence="1">
    <location>
        <begin position="22"/>
        <end position="422"/>
    </location>
</feature>
<dbReference type="Gene3D" id="3.40.190.10">
    <property type="entry name" value="Periplasmic binding protein-like II"/>
    <property type="match status" value="1"/>
</dbReference>
<keyword evidence="1" id="KW-0732">Signal</keyword>
<sequence>MQKRLRRLMCLVMVCLLAVGAAGCGKQAERSTRITVVGWNTAADTFREQAAAFEKLHPDIKVDVQTVDSKYTRIMPRLTAGTDLPDVMVVQNRDFPTFLNQNTDAFLDITSEFKESRERFVPASWDAVTKDGKIYGVPTDMGPAALFYRADLFEKAGIKAEEIQTWDDLIAAGKKLSAATNGETVMLGTAEDTDLYDQLLNQAGGHYVSQDDKTIVLNSAEGQKAAELMQRMVKEGVLKNIGDWDGRLLAMKRSQIAAVPYGVWFAGNISSSLPDQKGKWKIMPLPAMEKGGVRAANAGGSVAVIAANSTNKEAAIEFLKFCEATDEGEAIALKHGLFPAYMPIYKSQEFQKADEYFGFAIYTMFAQIAEEIKPLHRGPISLESGKATKELMQDILAGKDVKASLDAAVKEIAEATGLKAGE</sequence>
<protein>
    <submittedName>
        <fullName evidence="2">Sugar ABC transporter substrate-binding protein</fullName>
    </submittedName>
</protein>
<gene>
    <name evidence="2" type="ORF">FZ040_04290</name>
</gene>
<dbReference type="Pfam" id="PF01547">
    <property type="entry name" value="SBP_bac_1"/>
    <property type="match status" value="1"/>
</dbReference>
<organism evidence="2 3">
    <name type="scientific">Selenomonas ruminis</name>
    <dbReference type="NCBI Taxonomy" id="2593411"/>
    <lineage>
        <taxon>Bacteria</taxon>
        <taxon>Bacillati</taxon>
        <taxon>Bacillota</taxon>
        <taxon>Negativicutes</taxon>
        <taxon>Selenomonadales</taxon>
        <taxon>Selenomonadaceae</taxon>
        <taxon>Selenomonas</taxon>
    </lineage>
</organism>
<evidence type="ECO:0000313" key="2">
    <source>
        <dbReference type="EMBL" id="TYZ23949.1"/>
    </source>
</evidence>
<accession>A0A5D6WAE0</accession>
<dbReference type="OrthoDB" id="9764112at2"/>
<dbReference type="InterPro" id="IPR006059">
    <property type="entry name" value="SBP"/>
</dbReference>